<protein>
    <recommendedName>
        <fullName evidence="2">2TM domain-containing protein</fullName>
    </recommendedName>
</protein>
<reference evidence="3 4" key="1">
    <citation type="submission" date="2020-04" db="EMBL/GenBank/DDBJ databases">
        <title>Genome sequence of Altibacter aquimarinus strain ALE3EI.</title>
        <authorList>
            <person name="Oh H.-M."/>
            <person name="Jang D."/>
        </authorList>
    </citation>
    <scope>NUCLEOTIDE SEQUENCE [LARGE SCALE GENOMIC DNA]</scope>
    <source>
        <strain evidence="3 4">ALE3EI</strain>
    </source>
</reference>
<evidence type="ECO:0000313" key="4">
    <source>
        <dbReference type="Proteomes" id="UP000515514"/>
    </source>
</evidence>
<keyword evidence="4" id="KW-1185">Reference proteome</keyword>
<feature type="domain" description="2TM" evidence="2">
    <location>
        <begin position="12"/>
        <end position="91"/>
    </location>
</feature>
<dbReference type="EMBL" id="CP052909">
    <property type="protein sequence ID" value="QNJ98457.1"/>
    <property type="molecule type" value="Genomic_DNA"/>
</dbReference>
<evidence type="ECO:0000259" key="2">
    <source>
        <dbReference type="Pfam" id="PF13239"/>
    </source>
</evidence>
<feature type="transmembrane region" description="Helical" evidence="1">
    <location>
        <begin position="23"/>
        <end position="43"/>
    </location>
</feature>
<dbReference type="Proteomes" id="UP000515514">
    <property type="component" value="Chromosome"/>
</dbReference>
<feature type="transmembrane region" description="Helical" evidence="1">
    <location>
        <begin position="49"/>
        <end position="68"/>
    </location>
</feature>
<proteinExistence type="predicted"/>
<accession>A0A7G8PVU1</accession>
<dbReference type="InterPro" id="IPR025698">
    <property type="entry name" value="2TM_dom"/>
</dbReference>
<dbReference type="RefSeq" id="WP_186988119.1">
    <property type="nucleotide sequence ID" value="NZ_CP052909.1"/>
</dbReference>
<dbReference type="Pfam" id="PF13239">
    <property type="entry name" value="2TM"/>
    <property type="match status" value="1"/>
</dbReference>
<name>A0A7G8PVU1_9FLAO</name>
<evidence type="ECO:0000256" key="1">
    <source>
        <dbReference type="SAM" id="Phobius"/>
    </source>
</evidence>
<dbReference type="AlphaFoldDB" id="A0A7G8PVU1"/>
<evidence type="ECO:0000313" key="3">
    <source>
        <dbReference type="EMBL" id="QNJ98457.1"/>
    </source>
</evidence>
<organism evidence="3 4">
    <name type="scientific">Constantimarinum furrinae</name>
    <dbReference type="NCBI Taxonomy" id="2562285"/>
    <lineage>
        <taxon>Bacteria</taxon>
        <taxon>Pseudomonadati</taxon>
        <taxon>Bacteroidota</taxon>
        <taxon>Flavobacteriia</taxon>
        <taxon>Flavobacteriales</taxon>
        <taxon>Flavobacteriaceae</taxon>
        <taxon>Altibacter/Constantimarinum group</taxon>
        <taxon>Constantimarinum</taxon>
    </lineage>
</organism>
<dbReference type="KEGG" id="alti:ALE3EI_1910"/>
<sequence>MESHEKENKYIRAKERVREIRKFYTNLMFYIVFITALAGLNYYTNELRYPWFLWAALGWGIGLIFQAFKAFHWLPFMGKDWEDKKIKELMEKEKETNETRWN</sequence>
<keyword evidence="1" id="KW-0472">Membrane</keyword>
<keyword evidence="1" id="KW-0812">Transmembrane</keyword>
<keyword evidence="1" id="KW-1133">Transmembrane helix</keyword>
<gene>
    <name evidence="3" type="ORF">ALE3EI_1910</name>
</gene>